<evidence type="ECO:0000313" key="2">
    <source>
        <dbReference type="Proteomes" id="UP000811246"/>
    </source>
</evidence>
<dbReference type="OrthoDB" id="1730702at2759"/>
<name>A0A922DYK2_CARIL</name>
<reference evidence="1" key="1">
    <citation type="submission" date="2021-01" db="EMBL/GenBank/DDBJ databases">
        <authorList>
            <person name="Lovell J.T."/>
            <person name="Bentley N."/>
            <person name="Bhattarai G."/>
            <person name="Jenkins J.W."/>
            <person name="Sreedasyam A."/>
            <person name="Alarcon Y."/>
            <person name="Bock C."/>
            <person name="Boston L."/>
            <person name="Carlson J."/>
            <person name="Cervantes K."/>
            <person name="Clermont K."/>
            <person name="Krom N."/>
            <person name="Kubenka K."/>
            <person name="Mamidi S."/>
            <person name="Mattison C."/>
            <person name="Monteros M."/>
            <person name="Pisani C."/>
            <person name="Plott C."/>
            <person name="Rajasekar S."/>
            <person name="Rhein H.S."/>
            <person name="Rohla C."/>
            <person name="Song M."/>
            <person name="Hilaire R.S."/>
            <person name="Shu S."/>
            <person name="Wells L."/>
            <person name="Wang X."/>
            <person name="Webber J."/>
            <person name="Heerema R.J."/>
            <person name="Klein P."/>
            <person name="Conner P."/>
            <person name="Grauke L."/>
            <person name="Grimwood J."/>
            <person name="Schmutz J."/>
            <person name="Randall J.J."/>
        </authorList>
    </citation>
    <scope>NUCLEOTIDE SEQUENCE</scope>
    <source>
        <tissue evidence="1">Leaf</tissue>
    </source>
</reference>
<dbReference type="AlphaFoldDB" id="A0A922DYK2"/>
<protein>
    <submittedName>
        <fullName evidence="1">Uncharacterized protein</fullName>
    </submittedName>
</protein>
<evidence type="ECO:0000313" key="1">
    <source>
        <dbReference type="EMBL" id="KAG6693265.1"/>
    </source>
</evidence>
<comment type="caution">
    <text evidence="1">The sequence shown here is derived from an EMBL/GenBank/DDBJ whole genome shotgun (WGS) entry which is preliminary data.</text>
</comment>
<proteinExistence type="predicted"/>
<organism evidence="1 2">
    <name type="scientific">Carya illinoinensis</name>
    <name type="common">Pecan</name>
    <dbReference type="NCBI Taxonomy" id="32201"/>
    <lineage>
        <taxon>Eukaryota</taxon>
        <taxon>Viridiplantae</taxon>
        <taxon>Streptophyta</taxon>
        <taxon>Embryophyta</taxon>
        <taxon>Tracheophyta</taxon>
        <taxon>Spermatophyta</taxon>
        <taxon>Magnoliopsida</taxon>
        <taxon>eudicotyledons</taxon>
        <taxon>Gunneridae</taxon>
        <taxon>Pentapetalae</taxon>
        <taxon>rosids</taxon>
        <taxon>fabids</taxon>
        <taxon>Fagales</taxon>
        <taxon>Juglandaceae</taxon>
        <taxon>Carya</taxon>
    </lineage>
</organism>
<gene>
    <name evidence="1" type="ORF">I3842_10G160600</name>
</gene>
<sequence>MSWRKKSRALWLREGDWSTSFFHRIANSHRRNNNIEMLKVDGVECRDEQVIHNRVLDFYENLLKEQVGWRPPLNGLDFDTIGLSDVSRLERNFEEREVHEVVRKMARDKAPGPDGFSMGFF</sequence>
<dbReference type="Proteomes" id="UP000811246">
    <property type="component" value="Chromosome 10"/>
</dbReference>
<accession>A0A922DYK2</accession>
<dbReference type="EMBL" id="CM031834">
    <property type="protein sequence ID" value="KAG6693265.1"/>
    <property type="molecule type" value="Genomic_DNA"/>
</dbReference>